<sequence length="387" mass="43723">MNGTQLIPTLEQFGIFCYKALVWLFLGVVIGAFVASMQGFLPILLIVVYLVGSIGLGLLFSRVFFRYTDRKRRALAQTSGLAAPARIDAIRFGGVRMLETRELMVIQVTVFQQSGAPYQTTVRQFMTVGEGDLLQEGSLVTFLEDPHDPGYGMVSTILPAGEIPADIRTFQADKVYPERRKTGLWLLVGRNPNGLARSVSFILILALFGAGFISPYTATGNVDWLRLRLRYFPQKLVFQDKGNFNPEMFKKAYDKAVAYIGDRRIESLLFYKDFTDIRVEPTDEPGRLQGATIRGNSVGTHFIHYSLDDEDRLFTLESVRYDALKKALDDAAKDHDIADIMYIGFRKDIRWSMPVAQRERYVDIHIVFEGGETSLDYHGETGERLPD</sequence>
<keyword evidence="1" id="KW-1133">Transmembrane helix</keyword>
<dbReference type="EMBL" id="FOLL01000025">
    <property type="protein sequence ID" value="SFC77924.1"/>
    <property type="molecule type" value="Genomic_DNA"/>
</dbReference>
<feature type="transmembrane region" description="Helical" evidence="1">
    <location>
        <begin position="43"/>
        <end position="65"/>
    </location>
</feature>
<evidence type="ECO:0000313" key="3">
    <source>
        <dbReference type="Proteomes" id="UP000199577"/>
    </source>
</evidence>
<gene>
    <name evidence="2" type="ORF">SAMN05421747_12519</name>
</gene>
<name>A0A1I1LXV2_9SPHI</name>
<dbReference type="RefSeq" id="WP_079718778.1">
    <property type="nucleotide sequence ID" value="NZ_FOLL01000025.1"/>
</dbReference>
<protein>
    <submittedName>
        <fullName evidence="2">Uncharacterized protein</fullName>
    </submittedName>
</protein>
<dbReference type="AlphaFoldDB" id="A0A1I1LXV2"/>
<accession>A0A1I1LXV2</accession>
<feature type="transmembrane region" description="Helical" evidence="1">
    <location>
        <begin position="20"/>
        <end position="37"/>
    </location>
</feature>
<evidence type="ECO:0000313" key="2">
    <source>
        <dbReference type="EMBL" id="SFC77924.1"/>
    </source>
</evidence>
<proteinExistence type="predicted"/>
<reference evidence="2 3" key="1">
    <citation type="submission" date="2016-10" db="EMBL/GenBank/DDBJ databases">
        <authorList>
            <person name="de Groot N.N."/>
        </authorList>
    </citation>
    <scope>NUCLEOTIDE SEQUENCE [LARGE SCALE GENOMIC DNA]</scope>
    <source>
        <strain evidence="2 3">DSM 22900</strain>
    </source>
</reference>
<dbReference type="OrthoDB" id="782988at2"/>
<dbReference type="STRING" id="623281.SAMN05421747_12519"/>
<evidence type="ECO:0000256" key="1">
    <source>
        <dbReference type="SAM" id="Phobius"/>
    </source>
</evidence>
<feature type="transmembrane region" description="Helical" evidence="1">
    <location>
        <begin position="199"/>
        <end position="218"/>
    </location>
</feature>
<organism evidence="2 3">
    <name type="scientific">Parapedobacter composti</name>
    <dbReference type="NCBI Taxonomy" id="623281"/>
    <lineage>
        <taxon>Bacteria</taxon>
        <taxon>Pseudomonadati</taxon>
        <taxon>Bacteroidota</taxon>
        <taxon>Sphingobacteriia</taxon>
        <taxon>Sphingobacteriales</taxon>
        <taxon>Sphingobacteriaceae</taxon>
        <taxon>Parapedobacter</taxon>
    </lineage>
</organism>
<keyword evidence="1" id="KW-0472">Membrane</keyword>
<dbReference type="Proteomes" id="UP000199577">
    <property type="component" value="Unassembled WGS sequence"/>
</dbReference>
<keyword evidence="1" id="KW-0812">Transmembrane</keyword>
<keyword evidence="3" id="KW-1185">Reference proteome</keyword>